<dbReference type="AlphaFoldDB" id="A0AAV1E350"/>
<evidence type="ECO:0000313" key="3">
    <source>
        <dbReference type="Proteomes" id="UP001161247"/>
    </source>
</evidence>
<evidence type="ECO:0000313" key="2">
    <source>
        <dbReference type="EMBL" id="CAI9114536.1"/>
    </source>
</evidence>
<proteinExistence type="predicted"/>
<feature type="compositionally biased region" description="Basic and acidic residues" evidence="1">
    <location>
        <begin position="72"/>
        <end position="100"/>
    </location>
</feature>
<reference evidence="2" key="1">
    <citation type="submission" date="2023-03" db="EMBL/GenBank/DDBJ databases">
        <authorList>
            <person name="Julca I."/>
        </authorList>
    </citation>
    <scope>NUCLEOTIDE SEQUENCE</scope>
</reference>
<organism evidence="2 3">
    <name type="scientific">Oldenlandia corymbosa var. corymbosa</name>
    <dbReference type="NCBI Taxonomy" id="529605"/>
    <lineage>
        <taxon>Eukaryota</taxon>
        <taxon>Viridiplantae</taxon>
        <taxon>Streptophyta</taxon>
        <taxon>Embryophyta</taxon>
        <taxon>Tracheophyta</taxon>
        <taxon>Spermatophyta</taxon>
        <taxon>Magnoliopsida</taxon>
        <taxon>eudicotyledons</taxon>
        <taxon>Gunneridae</taxon>
        <taxon>Pentapetalae</taxon>
        <taxon>asterids</taxon>
        <taxon>lamiids</taxon>
        <taxon>Gentianales</taxon>
        <taxon>Rubiaceae</taxon>
        <taxon>Rubioideae</taxon>
        <taxon>Spermacoceae</taxon>
        <taxon>Hedyotis-Oldenlandia complex</taxon>
        <taxon>Oldenlandia</taxon>
    </lineage>
</organism>
<accession>A0AAV1E350</accession>
<sequence length="281" mass="32056">MFSSNRDQYKSVRRGSKDKSLPSTQPIEGHNSSPSQQENAETQKKAKSCTSAAKERKRKRKDGGDDLAGQQEAKKRTTDSSSKKAIKEKETRNSTEKESELSTPVTTEQKTKFKHDAGNPVAEKEEEKKMRETFKMEDPNARLPTATQIGNYLVSGDPDCPDQKNLPEEQRNRVYREEFKRYFVLFAMASMLLRTKIACCRYQLMKSLMNVDDIKTYNRCKLALECRGTGFGSGEPLDRIAVPERIVEDEPIQAEKMRKVDDLQAQPENQGDTSTKIRYIL</sequence>
<dbReference type="EMBL" id="OX459124">
    <property type="protein sequence ID" value="CAI9114536.1"/>
    <property type="molecule type" value="Genomic_DNA"/>
</dbReference>
<dbReference type="Proteomes" id="UP001161247">
    <property type="component" value="Chromosome 7"/>
</dbReference>
<feature type="compositionally biased region" description="Basic and acidic residues" evidence="1">
    <location>
        <begin position="109"/>
        <end position="127"/>
    </location>
</feature>
<gene>
    <name evidence="2" type="ORF">OLC1_LOCUS21258</name>
</gene>
<name>A0AAV1E350_OLDCO</name>
<feature type="region of interest" description="Disordered" evidence="1">
    <location>
        <begin position="1"/>
        <end position="127"/>
    </location>
</feature>
<protein>
    <submittedName>
        <fullName evidence="2">OLC1v1015283C1</fullName>
    </submittedName>
</protein>
<evidence type="ECO:0000256" key="1">
    <source>
        <dbReference type="SAM" id="MobiDB-lite"/>
    </source>
</evidence>
<feature type="compositionally biased region" description="Polar residues" evidence="1">
    <location>
        <begin position="21"/>
        <end position="40"/>
    </location>
</feature>
<keyword evidence="3" id="KW-1185">Reference proteome</keyword>
<feature type="compositionally biased region" description="Basic and acidic residues" evidence="1">
    <location>
        <begin position="7"/>
        <end position="20"/>
    </location>
</feature>